<evidence type="ECO:0000313" key="2">
    <source>
        <dbReference type="EMBL" id="KAJ4366435.1"/>
    </source>
</evidence>
<dbReference type="EMBL" id="JAPEUY010000014">
    <property type="protein sequence ID" value="KAJ4366435.1"/>
    <property type="molecule type" value="Genomic_DNA"/>
</dbReference>
<evidence type="ECO:0000256" key="1">
    <source>
        <dbReference type="SAM" id="MobiDB-lite"/>
    </source>
</evidence>
<gene>
    <name evidence="2" type="ORF">N0V83_008071</name>
</gene>
<evidence type="ECO:0000313" key="3">
    <source>
        <dbReference type="Proteomes" id="UP001140560"/>
    </source>
</evidence>
<dbReference type="Proteomes" id="UP001140560">
    <property type="component" value="Unassembled WGS sequence"/>
</dbReference>
<keyword evidence="3" id="KW-1185">Reference proteome</keyword>
<organism evidence="2 3">
    <name type="scientific">Neocucurbitaria cava</name>
    <dbReference type="NCBI Taxonomy" id="798079"/>
    <lineage>
        <taxon>Eukaryota</taxon>
        <taxon>Fungi</taxon>
        <taxon>Dikarya</taxon>
        <taxon>Ascomycota</taxon>
        <taxon>Pezizomycotina</taxon>
        <taxon>Dothideomycetes</taxon>
        <taxon>Pleosporomycetidae</taxon>
        <taxon>Pleosporales</taxon>
        <taxon>Pleosporineae</taxon>
        <taxon>Cucurbitariaceae</taxon>
        <taxon>Neocucurbitaria</taxon>
    </lineage>
</organism>
<protein>
    <recommendedName>
        <fullName evidence="4">BTB domain-containing protein</fullName>
    </recommendedName>
</protein>
<sequence>MATLTIPCVQPWSAPTIRDLRDRVHVIVGTERDVREYDLSADALKERSGEFRKKLSGGHHGARRRPRIELPDENPAVFDAFATWLSRGTVGQGNNSYLRLCHLYTFTMRHDVPLMRNTVIDAFLAAIYRSETMPYDVTKYLEHEARDSALRNMIIDVILPCGNKEKVDEWEVSLAKGFFQIGFHAPVPLVPFEMEGDVRGFIEQQMKDHVCDRYHEHPSGNQLARSDHFFADPPPQGQGGEGFTRL</sequence>
<comment type="caution">
    <text evidence="2">The sequence shown here is derived from an EMBL/GenBank/DDBJ whole genome shotgun (WGS) entry which is preliminary data.</text>
</comment>
<feature type="region of interest" description="Disordered" evidence="1">
    <location>
        <begin position="214"/>
        <end position="246"/>
    </location>
</feature>
<dbReference type="OrthoDB" id="194443at2759"/>
<feature type="compositionally biased region" description="Gly residues" evidence="1">
    <location>
        <begin position="237"/>
        <end position="246"/>
    </location>
</feature>
<dbReference type="AlphaFoldDB" id="A0A9W9CK10"/>
<name>A0A9W9CK10_9PLEO</name>
<proteinExistence type="predicted"/>
<accession>A0A9W9CK10</accession>
<reference evidence="2" key="1">
    <citation type="submission" date="2022-10" db="EMBL/GenBank/DDBJ databases">
        <title>Tapping the CABI collections for fungal endophytes: first genome assemblies for Collariella, Neodidymelliopsis, Ascochyta clinopodiicola, Didymella pomorum, Didymosphaeria variabile, Neocosmospora piperis and Neocucurbitaria cava.</title>
        <authorList>
            <person name="Hill R."/>
        </authorList>
    </citation>
    <scope>NUCLEOTIDE SEQUENCE</scope>
    <source>
        <strain evidence="2">IMI 356814</strain>
    </source>
</reference>
<evidence type="ECO:0008006" key="4">
    <source>
        <dbReference type="Google" id="ProtNLM"/>
    </source>
</evidence>